<accession>A0A140L3C8</accession>
<organism evidence="2 3">
    <name type="scientific">Fervidicola ferrireducens</name>
    <dbReference type="NCBI Taxonomy" id="520764"/>
    <lineage>
        <taxon>Bacteria</taxon>
        <taxon>Bacillati</taxon>
        <taxon>Bacillota</taxon>
        <taxon>Clostridia</taxon>
        <taxon>Thermosediminibacterales</taxon>
        <taxon>Thermosediminibacteraceae</taxon>
        <taxon>Fervidicola</taxon>
    </lineage>
</organism>
<dbReference type="InterPro" id="IPR000847">
    <property type="entry name" value="LysR_HTH_N"/>
</dbReference>
<protein>
    <submittedName>
        <fullName evidence="2">Molybdenum-pterin-binding protein MopA</fullName>
    </submittedName>
</protein>
<dbReference type="Proteomes" id="UP000070427">
    <property type="component" value="Unassembled WGS sequence"/>
</dbReference>
<dbReference type="OrthoDB" id="285216at2"/>
<evidence type="ECO:0000259" key="1">
    <source>
        <dbReference type="Pfam" id="PF00126"/>
    </source>
</evidence>
<reference evidence="2 3" key="1">
    <citation type="submission" date="2015-12" db="EMBL/GenBank/DDBJ databases">
        <title>Draft genome sequnece of Fervidicola ferrireducens strain Y170.</title>
        <authorList>
            <person name="Patel B.K."/>
        </authorList>
    </citation>
    <scope>NUCLEOTIDE SEQUENCE [LARGE SCALE GENOMIC DNA]</scope>
    <source>
        <strain evidence="2 3">Y170</strain>
    </source>
</reference>
<dbReference type="AlphaFoldDB" id="A0A140L3C8"/>
<dbReference type="Pfam" id="PF00126">
    <property type="entry name" value="HTH_1"/>
    <property type="match status" value="1"/>
</dbReference>
<keyword evidence="3" id="KW-1185">Reference proteome</keyword>
<gene>
    <name evidence="2" type="primary">mopA</name>
    <name evidence="2" type="ORF">AN618_20750</name>
</gene>
<dbReference type="PANTHER" id="PTHR30432:SF1">
    <property type="entry name" value="DNA-BINDING TRANSCRIPTIONAL DUAL REGULATOR MODE"/>
    <property type="match status" value="1"/>
</dbReference>
<dbReference type="RefSeq" id="WP_066354693.1">
    <property type="nucleotide sequence ID" value="NZ_LOED01000034.1"/>
</dbReference>
<feature type="domain" description="HTH lysR-type" evidence="1">
    <location>
        <begin position="23"/>
        <end position="82"/>
    </location>
</feature>
<evidence type="ECO:0000313" key="2">
    <source>
        <dbReference type="EMBL" id="KXG75053.1"/>
    </source>
</evidence>
<dbReference type="STRING" id="520764.AN618_20750"/>
<comment type="caution">
    <text evidence="2">The sequence shown here is derived from an EMBL/GenBank/DDBJ whole genome shotgun (WGS) entry which is preliminary data.</text>
</comment>
<sequence length="114" mass="13097">MEVKYKVWIEHDGKQVFGEGIYRLLQLVERYGSINRAAQAQNMSYRQAWGKIKVIEKRLGIKLLERHKGGEYGGGAVLTEKAKEIMKRYGELVDKIDEHIKEWSHGGNERGLPG</sequence>
<evidence type="ECO:0000313" key="3">
    <source>
        <dbReference type="Proteomes" id="UP000070427"/>
    </source>
</evidence>
<dbReference type="InterPro" id="IPR051815">
    <property type="entry name" value="Molybdate_resp_trans_reg"/>
</dbReference>
<proteinExistence type="predicted"/>
<dbReference type="GO" id="GO:0003700">
    <property type="term" value="F:DNA-binding transcription factor activity"/>
    <property type="evidence" value="ECO:0007669"/>
    <property type="project" value="InterPro"/>
</dbReference>
<dbReference type="InParanoid" id="A0A140L3C8"/>
<dbReference type="Gene3D" id="1.10.10.10">
    <property type="entry name" value="Winged helix-like DNA-binding domain superfamily/Winged helix DNA-binding domain"/>
    <property type="match status" value="1"/>
</dbReference>
<dbReference type="SUPFAM" id="SSF46785">
    <property type="entry name" value="Winged helix' DNA-binding domain"/>
    <property type="match status" value="1"/>
</dbReference>
<dbReference type="InterPro" id="IPR036390">
    <property type="entry name" value="WH_DNA-bd_sf"/>
</dbReference>
<dbReference type="PANTHER" id="PTHR30432">
    <property type="entry name" value="TRANSCRIPTIONAL REGULATOR MODE"/>
    <property type="match status" value="1"/>
</dbReference>
<dbReference type="EMBL" id="LOED01000034">
    <property type="protein sequence ID" value="KXG75053.1"/>
    <property type="molecule type" value="Genomic_DNA"/>
</dbReference>
<dbReference type="InterPro" id="IPR036388">
    <property type="entry name" value="WH-like_DNA-bd_sf"/>
</dbReference>
<name>A0A140L3C8_9FIRM</name>